<evidence type="ECO:0000313" key="17">
    <source>
        <dbReference type="Proteomes" id="UP000179467"/>
    </source>
</evidence>
<comment type="caution">
    <text evidence="16">The sequence shown here is derived from an EMBL/GenBank/DDBJ whole genome shotgun (WGS) entry which is preliminary data.</text>
</comment>
<organism evidence="16 17">
    <name type="scientific">Edaphosphingomonas haloaromaticamans</name>
    <dbReference type="NCBI Taxonomy" id="653954"/>
    <lineage>
        <taxon>Bacteria</taxon>
        <taxon>Pseudomonadati</taxon>
        <taxon>Pseudomonadota</taxon>
        <taxon>Alphaproteobacteria</taxon>
        <taxon>Sphingomonadales</taxon>
        <taxon>Rhizorhabdaceae</taxon>
        <taxon>Edaphosphingomonas</taxon>
    </lineage>
</organism>
<reference evidence="16 17" key="1">
    <citation type="submission" date="2016-09" db="EMBL/GenBank/DDBJ databases">
        <title>Metabolic pathway, cell adaptation mechanisms and a novel monoxygenase revealed through proteogenomic-transcription analysis of a Sphingomonas haloaromaticamans strain degrading the fungicide ortho-phenylphenol.</title>
        <authorList>
            <person name="Perruchon C."/>
            <person name="Papadopoulou E.S."/>
            <person name="Rousidou C."/>
            <person name="Vasileiadis S."/>
            <person name="Tanou G."/>
            <person name="Amoutzias G."/>
            <person name="Molassiotis A."/>
            <person name="Karpouzas D.G."/>
        </authorList>
    </citation>
    <scope>NUCLEOTIDE SEQUENCE [LARGE SCALE GENOMIC DNA]</scope>
    <source>
        <strain evidence="16 17">P3</strain>
    </source>
</reference>
<feature type="transmembrane region" description="Helical" evidence="14">
    <location>
        <begin position="134"/>
        <end position="152"/>
    </location>
</feature>
<comment type="subunit">
    <text evidence="14">Homodimer.</text>
</comment>
<sequence length="155" mass="17282">MDIASLLPGIGFMGAAYPWVKAAHLIFVIFWMAGLFMLPRFLVYHQPVPPGSAEDRLWINREDRLRKIIINPSMIIVWVIGLALAVNVGAFQEGWFHAKLAAVLGLSAYHGWMIGYARKMADGFRPASDKPLRIMNEIPGIATAVIVILVIVRPF</sequence>
<gene>
    <name evidence="16" type="ORF">BHE75_00048</name>
</gene>
<dbReference type="GO" id="GO:0005886">
    <property type="term" value="C:plasma membrane"/>
    <property type="evidence" value="ECO:0007669"/>
    <property type="project" value="UniProtKB-SubCell"/>
</dbReference>
<dbReference type="EC" id="1.3.99.-" evidence="14 15"/>
<evidence type="ECO:0000313" key="16">
    <source>
        <dbReference type="EMBL" id="OHT18080.1"/>
    </source>
</evidence>
<feature type="transmembrane region" description="Helical" evidence="14">
    <location>
        <begin position="22"/>
        <end position="43"/>
    </location>
</feature>
<keyword evidence="17" id="KW-1185">Reference proteome</keyword>
<comment type="subcellular location">
    <subcellularLocation>
        <location evidence="1 14">Cell membrane</location>
        <topology evidence="1 14">Multi-pass membrane protein</topology>
    </subcellularLocation>
</comment>
<evidence type="ECO:0000256" key="6">
    <source>
        <dbReference type="ARBA" id="ARBA00022617"/>
    </source>
</evidence>
<keyword evidence="8 14" id="KW-0479">Metal-binding</keyword>
<comment type="catalytic activity">
    <reaction evidence="13 14 15">
        <text>protoporphyrinogen IX + 3 A = protoporphyrin IX + 3 AH2</text>
        <dbReference type="Rhea" id="RHEA:62000"/>
        <dbReference type="ChEBI" id="CHEBI:13193"/>
        <dbReference type="ChEBI" id="CHEBI:17499"/>
        <dbReference type="ChEBI" id="CHEBI:57306"/>
        <dbReference type="ChEBI" id="CHEBI:57307"/>
    </reaction>
</comment>
<feature type="binding site" description="axial binding residue" evidence="14">
    <location>
        <position position="24"/>
    </location>
    <ligand>
        <name>heme</name>
        <dbReference type="ChEBI" id="CHEBI:30413"/>
    </ligand>
    <ligandPart>
        <name>Fe</name>
        <dbReference type="ChEBI" id="CHEBI:18248"/>
    </ligandPart>
</feature>
<evidence type="ECO:0000256" key="10">
    <source>
        <dbReference type="ARBA" id="ARBA00023002"/>
    </source>
</evidence>
<evidence type="ECO:0000256" key="13">
    <source>
        <dbReference type="ARBA" id="ARBA00048390"/>
    </source>
</evidence>
<evidence type="ECO:0000256" key="15">
    <source>
        <dbReference type="PIRNR" id="PIRNR004638"/>
    </source>
</evidence>
<feature type="transmembrane region" description="Helical" evidence="14">
    <location>
        <begin position="68"/>
        <end position="90"/>
    </location>
</feature>
<comment type="function">
    <text evidence="14 15">Catalyzes the oxidation of protoporphyrinogen IX to protoporphyrin IX.</text>
</comment>
<dbReference type="PIRSF" id="PIRSF004638">
    <property type="entry name" value="UCP004638"/>
    <property type="match status" value="1"/>
</dbReference>
<evidence type="ECO:0000256" key="2">
    <source>
        <dbReference type="ARBA" id="ARBA00005073"/>
    </source>
</evidence>
<keyword evidence="6 14" id="KW-0349">Heme</keyword>
<keyword evidence="9 14" id="KW-1133">Transmembrane helix</keyword>
<dbReference type="PANTHER" id="PTHR40255:SF1">
    <property type="entry name" value="PROTOPORPHYRINOGEN IX OXIDASE"/>
    <property type="match status" value="1"/>
</dbReference>
<dbReference type="AlphaFoldDB" id="A0A1S1HC65"/>
<accession>A0A1S1HC65</accession>
<comment type="similarity">
    <text evidence="3 14 15">Belongs to the HemJ family.</text>
</comment>
<dbReference type="HAMAP" id="MF_02239">
    <property type="entry name" value="HemJ"/>
    <property type="match status" value="1"/>
</dbReference>
<dbReference type="EMBL" id="MIPT01000001">
    <property type="protein sequence ID" value="OHT18080.1"/>
    <property type="molecule type" value="Genomic_DNA"/>
</dbReference>
<feature type="transmembrane region" description="Helical" evidence="14">
    <location>
        <begin position="96"/>
        <end position="114"/>
    </location>
</feature>
<keyword evidence="5 14" id="KW-1003">Cell membrane</keyword>
<feature type="binding site" description="axial binding residue" evidence="14">
    <location>
        <position position="99"/>
    </location>
    <ligand>
        <name>heme</name>
        <dbReference type="ChEBI" id="CHEBI:30413"/>
    </ligand>
    <ligandPart>
        <name>Fe</name>
        <dbReference type="ChEBI" id="CHEBI:18248"/>
    </ligandPart>
</feature>
<dbReference type="UniPathway" id="UPA00251">
    <property type="reaction ID" value="UER00324"/>
</dbReference>
<evidence type="ECO:0000256" key="5">
    <source>
        <dbReference type="ARBA" id="ARBA00022475"/>
    </source>
</evidence>
<evidence type="ECO:0000256" key="1">
    <source>
        <dbReference type="ARBA" id="ARBA00004651"/>
    </source>
</evidence>
<keyword evidence="11 14" id="KW-0408">Iron</keyword>
<dbReference type="GO" id="GO:0006782">
    <property type="term" value="P:protoporphyrinogen IX biosynthetic process"/>
    <property type="evidence" value="ECO:0007669"/>
    <property type="project" value="UniProtKB-UniRule"/>
</dbReference>
<comment type="cofactor">
    <cofactor evidence="14 15">
        <name>heme b</name>
        <dbReference type="ChEBI" id="CHEBI:60344"/>
    </cofactor>
    <text evidence="14 15">Binds 1 heme b (iron(II)-protoporphyrin IX) group per subunit.</text>
</comment>
<evidence type="ECO:0000256" key="9">
    <source>
        <dbReference type="ARBA" id="ARBA00022989"/>
    </source>
</evidence>
<keyword evidence="7 14" id="KW-0812">Transmembrane</keyword>
<dbReference type="GO" id="GO:0070818">
    <property type="term" value="F:protoporphyrinogen oxidase activity"/>
    <property type="evidence" value="ECO:0007669"/>
    <property type="project" value="UniProtKB-UniRule"/>
</dbReference>
<evidence type="ECO:0000256" key="12">
    <source>
        <dbReference type="ARBA" id="ARBA00023136"/>
    </source>
</evidence>
<dbReference type="RefSeq" id="WP_015458761.1">
    <property type="nucleotide sequence ID" value="NZ_MIPT01000001.1"/>
</dbReference>
<keyword evidence="10 14" id="KW-0560">Oxidoreductase</keyword>
<keyword evidence="12 14" id="KW-0472">Membrane</keyword>
<dbReference type="InterPro" id="IPR005265">
    <property type="entry name" value="HemJ-like"/>
</dbReference>
<dbReference type="PANTHER" id="PTHR40255">
    <property type="entry name" value="UPF0093 MEMBRANE PROTEIN SLR1790"/>
    <property type="match status" value="1"/>
</dbReference>
<evidence type="ECO:0000256" key="14">
    <source>
        <dbReference type="HAMAP-Rule" id="MF_02239"/>
    </source>
</evidence>
<protein>
    <recommendedName>
        <fullName evidence="4 14">Protoporphyrinogen IX oxidase</fullName>
        <shortName evidence="14">PPO</shortName>
        <ecNumber evidence="14 15">1.3.99.-</ecNumber>
    </recommendedName>
</protein>
<evidence type="ECO:0000256" key="3">
    <source>
        <dbReference type="ARBA" id="ARBA00006501"/>
    </source>
</evidence>
<dbReference type="Pfam" id="PF03653">
    <property type="entry name" value="UPF0093"/>
    <property type="match status" value="1"/>
</dbReference>
<dbReference type="GO" id="GO:0046872">
    <property type="term" value="F:metal ion binding"/>
    <property type="evidence" value="ECO:0007669"/>
    <property type="project" value="UniProtKB-UniRule"/>
</dbReference>
<evidence type="ECO:0000256" key="4">
    <source>
        <dbReference type="ARBA" id="ARBA00017504"/>
    </source>
</evidence>
<proteinExistence type="inferred from homology"/>
<comment type="pathway">
    <text evidence="2 14 15">Porphyrin-containing compound metabolism; protoporphyrin-IX biosynthesis; protoporphyrin-IX from protoporphyrinogen-IX: step 1/1.</text>
</comment>
<dbReference type="Proteomes" id="UP000179467">
    <property type="component" value="Unassembled WGS sequence"/>
</dbReference>
<evidence type="ECO:0000256" key="7">
    <source>
        <dbReference type="ARBA" id="ARBA00022692"/>
    </source>
</evidence>
<evidence type="ECO:0000256" key="8">
    <source>
        <dbReference type="ARBA" id="ARBA00022723"/>
    </source>
</evidence>
<evidence type="ECO:0000256" key="11">
    <source>
        <dbReference type="ARBA" id="ARBA00023004"/>
    </source>
</evidence>
<name>A0A1S1HC65_9SPHN</name>